<dbReference type="STRING" id="945553.A0A0D2KR69"/>
<sequence>PLFNTPFLIVAWIMNECDTIALDGKSTAKGPRGTYTHAQKMRASMTYVFGRIHGLGSYPWQIIHPEVEGSRTVPHAIGNPSVSEQVSTYMVSLRQRKVQSGETPTSARAITPRILEDLYDYNHRPECLKAPQFKAGT</sequence>
<name>A0A0D2KR69_HYPSF</name>
<evidence type="ECO:0000313" key="1">
    <source>
        <dbReference type="EMBL" id="KJA17137.1"/>
    </source>
</evidence>
<accession>A0A0D2KR69</accession>
<reference evidence="2" key="1">
    <citation type="submission" date="2014-04" db="EMBL/GenBank/DDBJ databases">
        <title>Evolutionary Origins and Diversification of the Mycorrhizal Mutualists.</title>
        <authorList>
            <consortium name="DOE Joint Genome Institute"/>
            <consortium name="Mycorrhizal Genomics Consortium"/>
            <person name="Kohler A."/>
            <person name="Kuo A."/>
            <person name="Nagy L.G."/>
            <person name="Floudas D."/>
            <person name="Copeland A."/>
            <person name="Barry K.W."/>
            <person name="Cichocki N."/>
            <person name="Veneault-Fourrey C."/>
            <person name="LaButti K."/>
            <person name="Lindquist E.A."/>
            <person name="Lipzen A."/>
            <person name="Lundell T."/>
            <person name="Morin E."/>
            <person name="Murat C."/>
            <person name="Riley R."/>
            <person name="Ohm R."/>
            <person name="Sun H."/>
            <person name="Tunlid A."/>
            <person name="Henrissat B."/>
            <person name="Grigoriev I.V."/>
            <person name="Hibbett D.S."/>
            <person name="Martin F."/>
        </authorList>
    </citation>
    <scope>NUCLEOTIDE SEQUENCE [LARGE SCALE GENOMIC DNA]</scope>
    <source>
        <strain evidence="2">FD-334 SS-4</strain>
    </source>
</reference>
<evidence type="ECO:0000313" key="2">
    <source>
        <dbReference type="Proteomes" id="UP000054270"/>
    </source>
</evidence>
<dbReference type="AlphaFoldDB" id="A0A0D2KR69"/>
<protein>
    <submittedName>
        <fullName evidence="1">Uncharacterized protein</fullName>
    </submittedName>
</protein>
<keyword evidence="2" id="KW-1185">Reference proteome</keyword>
<organism evidence="1 2">
    <name type="scientific">Hypholoma sublateritium (strain FD-334 SS-4)</name>
    <dbReference type="NCBI Taxonomy" id="945553"/>
    <lineage>
        <taxon>Eukaryota</taxon>
        <taxon>Fungi</taxon>
        <taxon>Dikarya</taxon>
        <taxon>Basidiomycota</taxon>
        <taxon>Agaricomycotina</taxon>
        <taxon>Agaricomycetes</taxon>
        <taxon>Agaricomycetidae</taxon>
        <taxon>Agaricales</taxon>
        <taxon>Agaricineae</taxon>
        <taxon>Strophariaceae</taxon>
        <taxon>Hypholoma</taxon>
    </lineage>
</organism>
<dbReference type="OrthoDB" id="3163890at2759"/>
<dbReference type="EMBL" id="KN817608">
    <property type="protein sequence ID" value="KJA17137.1"/>
    <property type="molecule type" value="Genomic_DNA"/>
</dbReference>
<feature type="non-terminal residue" evidence="1">
    <location>
        <position position="1"/>
    </location>
</feature>
<gene>
    <name evidence="1" type="ORF">HYPSUDRAFT_146864</name>
</gene>
<proteinExistence type="predicted"/>
<dbReference type="Proteomes" id="UP000054270">
    <property type="component" value="Unassembled WGS sequence"/>
</dbReference>